<protein>
    <submittedName>
        <fullName evidence="1">Transposase-like protein</fullName>
    </submittedName>
</protein>
<dbReference type="AlphaFoldDB" id="A0A7W7YCT4"/>
<dbReference type="GO" id="GO:0006313">
    <property type="term" value="P:DNA transposition"/>
    <property type="evidence" value="ECO:0007669"/>
    <property type="project" value="InterPro"/>
</dbReference>
<dbReference type="InterPro" id="IPR009057">
    <property type="entry name" value="Homeodomain-like_sf"/>
</dbReference>
<gene>
    <name evidence="1" type="ORF">HNQ65_003369</name>
</gene>
<dbReference type="GO" id="GO:0004803">
    <property type="term" value="F:transposase activity"/>
    <property type="evidence" value="ECO:0007669"/>
    <property type="project" value="InterPro"/>
</dbReference>
<reference evidence="1 2" key="1">
    <citation type="submission" date="2020-08" db="EMBL/GenBank/DDBJ databases">
        <title>Genomic Encyclopedia of Type Strains, Phase IV (KMG-IV): sequencing the most valuable type-strain genomes for metagenomic binning, comparative biology and taxonomic classification.</title>
        <authorList>
            <person name="Goeker M."/>
        </authorList>
    </citation>
    <scope>NUCLEOTIDE SEQUENCE [LARGE SCALE GENOMIC DNA]</scope>
    <source>
        <strain evidence="1 2">DSM 12252</strain>
    </source>
</reference>
<keyword evidence="2" id="KW-1185">Reference proteome</keyword>
<accession>A0A7W7YCT4</accession>
<dbReference type="InterPro" id="IPR002514">
    <property type="entry name" value="Transposase_8"/>
</dbReference>
<dbReference type="EMBL" id="JACHIG010000007">
    <property type="protein sequence ID" value="MBB5033779.1"/>
    <property type="molecule type" value="Genomic_DNA"/>
</dbReference>
<comment type="caution">
    <text evidence="1">The sequence shown here is derived from an EMBL/GenBank/DDBJ whole genome shotgun (WGS) entry which is preliminary data.</text>
</comment>
<dbReference type="SUPFAM" id="SSF46689">
    <property type="entry name" value="Homeodomain-like"/>
    <property type="match status" value="1"/>
</dbReference>
<evidence type="ECO:0000313" key="2">
    <source>
        <dbReference type="Proteomes" id="UP000590740"/>
    </source>
</evidence>
<name>A0A7W7YCT4_9BACT</name>
<dbReference type="Proteomes" id="UP000590740">
    <property type="component" value="Unassembled WGS sequence"/>
</dbReference>
<dbReference type="RefSeq" id="WP_184340929.1">
    <property type="nucleotide sequence ID" value="NZ_JACHIG010000007.1"/>
</dbReference>
<dbReference type="Pfam" id="PF01527">
    <property type="entry name" value="HTH_Tnp_1"/>
    <property type="match status" value="1"/>
</dbReference>
<evidence type="ECO:0000313" key="1">
    <source>
        <dbReference type="EMBL" id="MBB5033779.1"/>
    </source>
</evidence>
<dbReference type="GO" id="GO:0003677">
    <property type="term" value="F:DNA binding"/>
    <property type="evidence" value="ECO:0007669"/>
    <property type="project" value="InterPro"/>
</dbReference>
<organism evidence="1 2">
    <name type="scientific">Prosthecobacter vanneervenii</name>
    <dbReference type="NCBI Taxonomy" id="48466"/>
    <lineage>
        <taxon>Bacteria</taxon>
        <taxon>Pseudomonadati</taxon>
        <taxon>Verrucomicrobiota</taxon>
        <taxon>Verrucomicrobiia</taxon>
        <taxon>Verrucomicrobiales</taxon>
        <taxon>Verrucomicrobiaceae</taxon>
        <taxon>Prosthecobacter</taxon>
    </lineage>
</organism>
<sequence length="69" mass="7562">MPPPPRYSPAEKATLIAAARAQIRQGISRKEVAHRLGVNLASLSGWLRESTLNMLYPPAPPTMPRNRSA</sequence>
<proteinExistence type="predicted"/>